<dbReference type="RefSeq" id="WP_196835475.1">
    <property type="nucleotide sequence ID" value="NZ_JADOTZ010000001.1"/>
</dbReference>
<feature type="domain" description="Tyrosine specific protein phosphatases" evidence="1">
    <location>
        <begin position="116"/>
        <end position="167"/>
    </location>
</feature>
<dbReference type="Proteomes" id="UP000625033">
    <property type="component" value="Unassembled WGS sequence"/>
</dbReference>
<dbReference type="GO" id="GO:0004721">
    <property type="term" value="F:phosphoprotein phosphatase activity"/>
    <property type="evidence" value="ECO:0007669"/>
    <property type="project" value="InterPro"/>
</dbReference>
<proteinExistence type="predicted"/>
<sequence>MTPTPPAQPAASHSTVTWDGAVNAHHVAGGLYRMGRSEWLTPAGWAQLYDDGVRTVIDLRNPAERVRRTTDPAVTADLLPPLAVVNTPTEDQSNEEFMALVGHYLSDPAYYGENARLFPEKIAAAFRALAAGQQAGGVVVHCSAGRDRTGLIISMALKLAGREDLIDAQYEQALRGINAWHAVSPVPHPHESHQPESRVSAELEGKLERLHEFLEGLDVEQLLLAPGGDASHGVTREELDAVRALLT</sequence>
<dbReference type="AlphaFoldDB" id="A0A931GE64"/>
<dbReference type="InterPro" id="IPR026893">
    <property type="entry name" value="Tyr/Ser_Pase_IphP-type"/>
</dbReference>
<dbReference type="InterPro" id="IPR029021">
    <property type="entry name" value="Prot-tyrosine_phosphatase-like"/>
</dbReference>
<evidence type="ECO:0000313" key="2">
    <source>
        <dbReference type="EMBL" id="MBG6084123.1"/>
    </source>
</evidence>
<evidence type="ECO:0000259" key="1">
    <source>
        <dbReference type="PROSITE" id="PS50056"/>
    </source>
</evidence>
<dbReference type="InterPro" id="IPR016130">
    <property type="entry name" value="Tyr_Pase_AS"/>
</dbReference>
<dbReference type="Gene3D" id="3.90.190.10">
    <property type="entry name" value="Protein tyrosine phosphatase superfamily"/>
    <property type="match status" value="1"/>
</dbReference>
<dbReference type="EMBL" id="JADOTZ010000001">
    <property type="protein sequence ID" value="MBG6084123.1"/>
    <property type="molecule type" value="Genomic_DNA"/>
</dbReference>
<dbReference type="Pfam" id="PF13350">
    <property type="entry name" value="Y_phosphatase3"/>
    <property type="match status" value="1"/>
</dbReference>
<organism evidence="2 3">
    <name type="scientific">Zhihengliuella flava</name>
    <dbReference type="NCBI Taxonomy" id="1285193"/>
    <lineage>
        <taxon>Bacteria</taxon>
        <taxon>Bacillati</taxon>
        <taxon>Actinomycetota</taxon>
        <taxon>Actinomycetes</taxon>
        <taxon>Micrococcales</taxon>
        <taxon>Micrococcaceae</taxon>
        <taxon>Zhihengliuella</taxon>
    </lineage>
</organism>
<dbReference type="PROSITE" id="PS50056">
    <property type="entry name" value="TYR_PHOSPHATASE_2"/>
    <property type="match status" value="1"/>
</dbReference>
<evidence type="ECO:0000313" key="3">
    <source>
        <dbReference type="Proteomes" id="UP000625033"/>
    </source>
</evidence>
<dbReference type="PROSITE" id="PS00383">
    <property type="entry name" value="TYR_PHOSPHATASE_1"/>
    <property type="match status" value="1"/>
</dbReference>
<name>A0A931GE64_9MICC</name>
<reference evidence="2" key="1">
    <citation type="submission" date="2020-11" db="EMBL/GenBank/DDBJ databases">
        <title>Sequencing the genomes of 1000 actinobacteria strains.</title>
        <authorList>
            <person name="Klenk H.-P."/>
        </authorList>
    </citation>
    <scope>NUCLEOTIDE SEQUENCE</scope>
    <source>
        <strain evidence="2">DSM 26152</strain>
    </source>
</reference>
<protein>
    <submittedName>
        <fullName evidence="2">Rhodanese-related sulfurtransferase</fullName>
    </submittedName>
</protein>
<dbReference type="SUPFAM" id="SSF52799">
    <property type="entry name" value="(Phosphotyrosine protein) phosphatases II"/>
    <property type="match status" value="1"/>
</dbReference>
<gene>
    <name evidence="2" type="ORF">IW252_000890</name>
</gene>
<keyword evidence="3" id="KW-1185">Reference proteome</keyword>
<dbReference type="InterPro" id="IPR000387">
    <property type="entry name" value="Tyr_Pase_dom"/>
</dbReference>
<comment type="caution">
    <text evidence="2">The sequence shown here is derived from an EMBL/GenBank/DDBJ whole genome shotgun (WGS) entry which is preliminary data.</text>
</comment>
<accession>A0A931GE64</accession>